<evidence type="ECO:0000256" key="3">
    <source>
        <dbReference type="PROSITE-ProRule" id="PRU00335"/>
    </source>
</evidence>
<dbReference type="Pfam" id="PF00440">
    <property type="entry name" value="TetR_N"/>
    <property type="match status" value="1"/>
</dbReference>
<evidence type="ECO:0000259" key="4">
    <source>
        <dbReference type="PROSITE" id="PS50977"/>
    </source>
</evidence>
<comment type="caution">
    <text evidence="5">The sequence shown here is derived from an EMBL/GenBank/DDBJ whole genome shotgun (WGS) entry which is preliminary data.</text>
</comment>
<dbReference type="AlphaFoldDB" id="A0A511ZL61"/>
<dbReference type="Gene3D" id="1.10.357.10">
    <property type="entry name" value="Tetracycline Repressor, domain 2"/>
    <property type="match status" value="1"/>
</dbReference>
<evidence type="ECO:0000313" key="5">
    <source>
        <dbReference type="EMBL" id="GEN88198.1"/>
    </source>
</evidence>
<feature type="domain" description="HTH tetR-type" evidence="4">
    <location>
        <begin position="5"/>
        <end position="65"/>
    </location>
</feature>
<dbReference type="InterPro" id="IPR050624">
    <property type="entry name" value="HTH-type_Tx_Regulator"/>
</dbReference>
<organism evidence="5 6">
    <name type="scientific">Oceanobacillus sojae</name>
    <dbReference type="NCBI Taxonomy" id="582851"/>
    <lineage>
        <taxon>Bacteria</taxon>
        <taxon>Bacillati</taxon>
        <taxon>Bacillota</taxon>
        <taxon>Bacilli</taxon>
        <taxon>Bacillales</taxon>
        <taxon>Bacillaceae</taxon>
        <taxon>Oceanobacillus</taxon>
    </lineage>
</organism>
<keyword evidence="1" id="KW-0678">Repressor</keyword>
<keyword evidence="6" id="KW-1185">Reference proteome</keyword>
<dbReference type="SUPFAM" id="SSF46689">
    <property type="entry name" value="Homeodomain-like"/>
    <property type="match status" value="1"/>
</dbReference>
<name>A0A511ZL61_9BACI</name>
<gene>
    <name evidence="5" type="ORF">OSO01_29370</name>
</gene>
<accession>A0A511ZL61</accession>
<dbReference type="PROSITE" id="PS50977">
    <property type="entry name" value="HTH_TETR_2"/>
    <property type="match status" value="1"/>
</dbReference>
<evidence type="ECO:0000256" key="1">
    <source>
        <dbReference type="ARBA" id="ARBA00022491"/>
    </source>
</evidence>
<dbReference type="GO" id="GO:0003677">
    <property type="term" value="F:DNA binding"/>
    <property type="evidence" value="ECO:0007669"/>
    <property type="project" value="UniProtKB-UniRule"/>
</dbReference>
<dbReference type="InterPro" id="IPR009057">
    <property type="entry name" value="Homeodomain-like_sf"/>
</dbReference>
<keyword evidence="2 3" id="KW-0238">DNA-binding</keyword>
<evidence type="ECO:0000256" key="2">
    <source>
        <dbReference type="ARBA" id="ARBA00023125"/>
    </source>
</evidence>
<sequence length="199" mass="23522">MKKGEETKKRILEQGLGLFSSYGYEETSLKDIAKNVKIKPPSIYAYFESKQALFEQIVNFVIEDYLSFIKEQSYVIKDFPLKKKLYYILVELNKYYYMNEKGLFLKRYGIYPPENFKDLITAKNKEVEQAIRNLVFSILRNDKTDNLIDEEAVVTSFTTLLDGMLFYMMSSPYEGYEHRLNTIWSVFWNGIHANAKEKK</sequence>
<dbReference type="Gene3D" id="1.10.10.60">
    <property type="entry name" value="Homeodomain-like"/>
    <property type="match status" value="1"/>
</dbReference>
<dbReference type="PRINTS" id="PR00455">
    <property type="entry name" value="HTHTETR"/>
</dbReference>
<dbReference type="PANTHER" id="PTHR43479:SF11">
    <property type="entry name" value="ACREF_ENVCD OPERON REPRESSOR-RELATED"/>
    <property type="match status" value="1"/>
</dbReference>
<dbReference type="PANTHER" id="PTHR43479">
    <property type="entry name" value="ACREF/ENVCD OPERON REPRESSOR-RELATED"/>
    <property type="match status" value="1"/>
</dbReference>
<dbReference type="InterPro" id="IPR001647">
    <property type="entry name" value="HTH_TetR"/>
</dbReference>
<protein>
    <recommendedName>
        <fullName evidence="4">HTH tetR-type domain-containing protein</fullName>
    </recommendedName>
</protein>
<evidence type="ECO:0000313" key="6">
    <source>
        <dbReference type="Proteomes" id="UP000321558"/>
    </source>
</evidence>
<dbReference type="RefSeq" id="WP_186813669.1">
    <property type="nucleotide sequence ID" value="NZ_BJYM01000012.1"/>
</dbReference>
<proteinExistence type="predicted"/>
<dbReference type="Proteomes" id="UP000321558">
    <property type="component" value="Unassembled WGS sequence"/>
</dbReference>
<dbReference type="EMBL" id="BJYM01000012">
    <property type="protein sequence ID" value="GEN88198.1"/>
    <property type="molecule type" value="Genomic_DNA"/>
</dbReference>
<reference evidence="5 6" key="1">
    <citation type="submission" date="2019-07" db="EMBL/GenBank/DDBJ databases">
        <title>Whole genome shotgun sequence of Oceanobacillus sojae NBRC 105379.</title>
        <authorList>
            <person name="Hosoyama A."/>
            <person name="Uohara A."/>
            <person name="Ohji S."/>
            <person name="Ichikawa N."/>
        </authorList>
    </citation>
    <scope>NUCLEOTIDE SEQUENCE [LARGE SCALE GENOMIC DNA]</scope>
    <source>
        <strain evidence="5 6">NBRC 105379</strain>
    </source>
</reference>
<feature type="DNA-binding region" description="H-T-H motif" evidence="3">
    <location>
        <begin position="28"/>
        <end position="47"/>
    </location>
</feature>